<name>A0A1R3G3R8_COCAP</name>
<dbReference type="AlphaFoldDB" id="A0A1R3G3R8"/>
<evidence type="ECO:0000256" key="1">
    <source>
        <dbReference type="SAM" id="MobiDB-lite"/>
    </source>
</evidence>
<organism evidence="3 4">
    <name type="scientific">Corchorus capsularis</name>
    <name type="common">Jute</name>
    <dbReference type="NCBI Taxonomy" id="210143"/>
    <lineage>
        <taxon>Eukaryota</taxon>
        <taxon>Viridiplantae</taxon>
        <taxon>Streptophyta</taxon>
        <taxon>Embryophyta</taxon>
        <taxon>Tracheophyta</taxon>
        <taxon>Spermatophyta</taxon>
        <taxon>Magnoliopsida</taxon>
        <taxon>eudicotyledons</taxon>
        <taxon>Gunneridae</taxon>
        <taxon>Pentapetalae</taxon>
        <taxon>rosids</taxon>
        <taxon>malvids</taxon>
        <taxon>Malvales</taxon>
        <taxon>Malvaceae</taxon>
        <taxon>Grewioideae</taxon>
        <taxon>Apeibeae</taxon>
        <taxon>Corchorus</taxon>
    </lineage>
</organism>
<evidence type="ECO:0000313" key="4">
    <source>
        <dbReference type="Proteomes" id="UP000188268"/>
    </source>
</evidence>
<reference evidence="3 4" key="1">
    <citation type="submission" date="2013-09" db="EMBL/GenBank/DDBJ databases">
        <title>Corchorus capsularis genome sequencing.</title>
        <authorList>
            <person name="Alam M."/>
            <person name="Haque M.S."/>
            <person name="Islam M.S."/>
            <person name="Emdad E.M."/>
            <person name="Islam M.M."/>
            <person name="Ahmed B."/>
            <person name="Halim A."/>
            <person name="Hossen Q.M.M."/>
            <person name="Hossain M.Z."/>
            <person name="Ahmed R."/>
            <person name="Khan M.M."/>
            <person name="Islam R."/>
            <person name="Rashid M.M."/>
            <person name="Khan S.A."/>
            <person name="Rahman M.S."/>
            <person name="Alam M."/>
        </authorList>
    </citation>
    <scope>NUCLEOTIDE SEQUENCE [LARGE SCALE GENOMIC DNA]</scope>
    <source>
        <strain evidence="4">cv. CVL-1</strain>
        <tissue evidence="3">Whole seedling</tissue>
    </source>
</reference>
<feature type="region of interest" description="Disordered" evidence="1">
    <location>
        <begin position="1"/>
        <end position="30"/>
    </location>
</feature>
<dbReference type="OrthoDB" id="986409at2759"/>
<dbReference type="Pfam" id="PF03732">
    <property type="entry name" value="Retrotrans_gag"/>
    <property type="match status" value="1"/>
</dbReference>
<dbReference type="Proteomes" id="UP000188268">
    <property type="component" value="Unassembled WGS sequence"/>
</dbReference>
<evidence type="ECO:0000259" key="2">
    <source>
        <dbReference type="Pfam" id="PF03732"/>
    </source>
</evidence>
<protein>
    <submittedName>
        <fullName evidence="3">Retrotransposon gag protein</fullName>
    </submittedName>
</protein>
<dbReference type="Gramene" id="OMO52714">
    <property type="protein sequence ID" value="OMO52714"/>
    <property type="gene ID" value="CCACVL1_29104"/>
</dbReference>
<dbReference type="EMBL" id="AWWV01015448">
    <property type="protein sequence ID" value="OMO52714.1"/>
    <property type="molecule type" value="Genomic_DNA"/>
</dbReference>
<feature type="domain" description="Retrotransposon gag" evidence="2">
    <location>
        <begin position="18"/>
        <end position="78"/>
    </location>
</feature>
<feature type="compositionally biased region" description="Basic and acidic residues" evidence="1">
    <location>
        <begin position="12"/>
        <end position="23"/>
    </location>
</feature>
<dbReference type="InterPro" id="IPR005162">
    <property type="entry name" value="Retrotrans_gag_dom"/>
</dbReference>
<proteinExistence type="predicted"/>
<gene>
    <name evidence="3" type="ORF">CCACVL1_29104</name>
</gene>
<accession>A0A1R3G3R8</accession>
<evidence type="ECO:0000313" key="3">
    <source>
        <dbReference type="EMBL" id="OMO52714.1"/>
    </source>
</evidence>
<sequence>MDAQSYPQPSIEEEKEKKSRFNEDSQPLSPAKERIMNIRQGNSESLCEYRQRFKKDCEECLNHGILQSQLLKLFHEGVYPKTKMRENKKRTSHIIRYANKTITIVYGACGGSLLDKTVDEAHEILDAFANGTYSSKEEKEFEVPTIKMEEESKPKSPPNTTQEAFNFLVLPRISKMEDNMTESSEII</sequence>
<keyword evidence="4" id="KW-1185">Reference proteome</keyword>
<comment type="caution">
    <text evidence="3">The sequence shown here is derived from an EMBL/GenBank/DDBJ whole genome shotgun (WGS) entry which is preliminary data.</text>
</comment>